<sequence>MKQSAQNTKKPCCLKTPSMVSMDNRIQETTLTDVTNIDSSEPLTLVPQQQINNNNKFHALNHQKIQRRFPKKLAVDIQFTDIYYTVSVWSLQQLKPCE</sequence>
<name>A0A6L2Q6V9_COPFO</name>
<dbReference type="AlphaFoldDB" id="A0A6L2Q6V9"/>
<dbReference type="InParanoid" id="A0A6L2Q6V9"/>
<keyword evidence="2" id="KW-1185">Reference proteome</keyword>
<evidence type="ECO:0000313" key="1">
    <source>
        <dbReference type="EMBL" id="GFG39232.1"/>
    </source>
</evidence>
<dbReference type="EMBL" id="BLKM01000887">
    <property type="protein sequence ID" value="GFG39232.1"/>
    <property type="molecule type" value="Genomic_DNA"/>
</dbReference>
<evidence type="ECO:0000313" key="2">
    <source>
        <dbReference type="Proteomes" id="UP000502823"/>
    </source>
</evidence>
<protein>
    <submittedName>
        <fullName evidence="1">Uncharacterized protein</fullName>
    </submittedName>
</protein>
<dbReference type="OrthoDB" id="10693953at2759"/>
<gene>
    <name evidence="1" type="ORF">Cfor_00708</name>
</gene>
<proteinExistence type="predicted"/>
<accession>A0A6L2Q6V9</accession>
<dbReference type="Proteomes" id="UP000502823">
    <property type="component" value="Unassembled WGS sequence"/>
</dbReference>
<organism evidence="1 2">
    <name type="scientific">Coptotermes formosanus</name>
    <name type="common">Formosan subterranean termite</name>
    <dbReference type="NCBI Taxonomy" id="36987"/>
    <lineage>
        <taxon>Eukaryota</taxon>
        <taxon>Metazoa</taxon>
        <taxon>Ecdysozoa</taxon>
        <taxon>Arthropoda</taxon>
        <taxon>Hexapoda</taxon>
        <taxon>Insecta</taxon>
        <taxon>Pterygota</taxon>
        <taxon>Neoptera</taxon>
        <taxon>Polyneoptera</taxon>
        <taxon>Dictyoptera</taxon>
        <taxon>Blattodea</taxon>
        <taxon>Blattoidea</taxon>
        <taxon>Termitoidae</taxon>
        <taxon>Rhinotermitidae</taxon>
        <taxon>Coptotermes</taxon>
    </lineage>
</organism>
<reference evidence="2" key="1">
    <citation type="submission" date="2020-01" db="EMBL/GenBank/DDBJ databases">
        <title>Draft genome sequence of the Termite Coptotermes fromosanus.</title>
        <authorList>
            <person name="Itakura S."/>
            <person name="Yosikawa Y."/>
            <person name="Umezawa K."/>
        </authorList>
    </citation>
    <scope>NUCLEOTIDE SEQUENCE [LARGE SCALE GENOMIC DNA]</scope>
</reference>
<comment type="caution">
    <text evidence="1">The sequence shown here is derived from an EMBL/GenBank/DDBJ whole genome shotgun (WGS) entry which is preliminary data.</text>
</comment>